<evidence type="ECO:0000313" key="8">
    <source>
        <dbReference type="Proteomes" id="UP000015502"/>
    </source>
</evidence>
<organism evidence="7 8">
    <name type="scientific">Thermococcus litoralis (strain ATCC 51850 / DSM 5473 / JCM 8560 / NS-C)</name>
    <dbReference type="NCBI Taxonomy" id="523849"/>
    <lineage>
        <taxon>Archaea</taxon>
        <taxon>Methanobacteriati</taxon>
        <taxon>Methanobacteriota</taxon>
        <taxon>Thermococci</taxon>
        <taxon>Thermococcales</taxon>
        <taxon>Thermococcaceae</taxon>
        <taxon>Thermococcus</taxon>
    </lineage>
</organism>
<protein>
    <submittedName>
        <fullName evidence="7">Cobalt transporter</fullName>
    </submittedName>
</protein>
<dbReference type="RefSeq" id="WP_004068901.1">
    <property type="nucleotide sequence ID" value="NC_022084.1"/>
</dbReference>
<feature type="transmembrane region" description="Helical" evidence="6">
    <location>
        <begin position="20"/>
        <end position="48"/>
    </location>
</feature>
<feature type="transmembrane region" description="Helical" evidence="6">
    <location>
        <begin position="187"/>
        <end position="205"/>
    </location>
</feature>
<dbReference type="KEGG" id="tlt:OCC_03963"/>
<feature type="transmembrane region" description="Helical" evidence="6">
    <location>
        <begin position="238"/>
        <end position="255"/>
    </location>
</feature>
<dbReference type="PaxDb" id="523849-OCC_03963"/>
<evidence type="ECO:0000256" key="4">
    <source>
        <dbReference type="ARBA" id="ARBA00022989"/>
    </source>
</evidence>
<dbReference type="Proteomes" id="UP000015502">
    <property type="component" value="Chromosome"/>
</dbReference>
<proteinExistence type="predicted"/>
<evidence type="ECO:0000256" key="2">
    <source>
        <dbReference type="ARBA" id="ARBA00022475"/>
    </source>
</evidence>
<name>H3ZPE2_THELN</name>
<dbReference type="PANTHER" id="PTHR34857:SF2">
    <property type="entry name" value="SLL0384 PROTEIN"/>
    <property type="match status" value="1"/>
</dbReference>
<dbReference type="InterPro" id="IPR003339">
    <property type="entry name" value="ABC/ECF_trnsptr_transmembrane"/>
</dbReference>
<dbReference type="PANTHER" id="PTHR34857">
    <property type="entry name" value="SLL0384 PROTEIN"/>
    <property type="match status" value="1"/>
</dbReference>
<evidence type="ECO:0000256" key="6">
    <source>
        <dbReference type="SAM" id="Phobius"/>
    </source>
</evidence>
<keyword evidence="4 6" id="KW-1133">Transmembrane helix</keyword>
<dbReference type="GeneID" id="16550200"/>
<dbReference type="STRING" id="523849.OCC_03963"/>
<keyword evidence="8" id="KW-1185">Reference proteome</keyword>
<keyword evidence="3 6" id="KW-0812">Transmembrane</keyword>
<accession>H3ZPE2</accession>
<dbReference type="CDD" id="cd16914">
    <property type="entry name" value="EcfT"/>
    <property type="match status" value="1"/>
</dbReference>
<feature type="transmembrane region" description="Helical" evidence="6">
    <location>
        <begin position="99"/>
        <end position="124"/>
    </location>
</feature>
<dbReference type="EMBL" id="CP006670">
    <property type="protein sequence ID" value="EHR78177.1"/>
    <property type="molecule type" value="Genomic_DNA"/>
</dbReference>
<keyword evidence="2" id="KW-1003">Cell membrane</keyword>
<evidence type="ECO:0000256" key="1">
    <source>
        <dbReference type="ARBA" id="ARBA00004141"/>
    </source>
</evidence>
<evidence type="ECO:0000256" key="5">
    <source>
        <dbReference type="ARBA" id="ARBA00023136"/>
    </source>
</evidence>
<keyword evidence="5 6" id="KW-0472">Membrane</keyword>
<feature type="transmembrane region" description="Helical" evidence="6">
    <location>
        <begin position="60"/>
        <end position="79"/>
    </location>
</feature>
<dbReference type="AlphaFoldDB" id="H3ZPE2"/>
<dbReference type="InterPro" id="IPR051611">
    <property type="entry name" value="ECF_transporter_component"/>
</dbReference>
<sequence>MNNSNKSLLYKLDPRTKMLMLLGFIIGGVLIQDPIIVLVLLLGVIAIYVKIGLTERLKKLMGTIWIAMILLFLLNFPFVKPKPGEEILLYLIPPDHVPVAISNLAQGIANALRFAFFILVATLLTETTPTADLVRALVKLKMPPEIAISIGIAFSYIPVLVKEFETIIEAQRSRGANFETKNPLKKIYLLIPVIVPAMFISIIRGREIAKVIEARGFMYDPRNRTYRRELKLKMEDKGMIILTFVFVICIAILKSKGYLEYTSTLEYLIRR</sequence>
<dbReference type="HOGENOM" id="CLU_056469_2_2_2"/>
<gene>
    <name evidence="7" type="ORF">OCC_03963</name>
</gene>
<comment type="subcellular location">
    <subcellularLocation>
        <location evidence="1">Membrane</location>
        <topology evidence="1">Multi-pass membrane protein</topology>
    </subcellularLocation>
</comment>
<dbReference type="Pfam" id="PF02361">
    <property type="entry name" value="CbiQ"/>
    <property type="match status" value="1"/>
</dbReference>
<dbReference type="GO" id="GO:0005886">
    <property type="term" value="C:plasma membrane"/>
    <property type="evidence" value="ECO:0007669"/>
    <property type="project" value="UniProtKB-ARBA"/>
</dbReference>
<reference evidence="7 8" key="1">
    <citation type="journal article" date="2012" name="J. Bacteriol.">
        <title>Genome sequence of the model hyperthermophilic archaeon Thermococcus litoralis NS-C.</title>
        <authorList>
            <person name="Gardner A.F."/>
            <person name="Kumar S."/>
            <person name="Perler F.B."/>
        </authorList>
    </citation>
    <scope>NUCLEOTIDE SEQUENCE [LARGE SCALE GENOMIC DNA]</scope>
    <source>
        <strain evidence="8">ATCC 51850 / DSM 5473 / JCM 8560 / NS-C</strain>
    </source>
</reference>
<evidence type="ECO:0000313" key="7">
    <source>
        <dbReference type="EMBL" id="EHR78177.1"/>
    </source>
</evidence>
<evidence type="ECO:0000256" key="3">
    <source>
        <dbReference type="ARBA" id="ARBA00022692"/>
    </source>
</evidence>